<dbReference type="PANTHER" id="PTHR10587:SF134">
    <property type="entry name" value="SECRETED PROTEIN"/>
    <property type="match status" value="1"/>
</dbReference>
<dbReference type="SUPFAM" id="SSF88713">
    <property type="entry name" value="Glycoside hydrolase/deacetylase"/>
    <property type="match status" value="2"/>
</dbReference>
<dbReference type="InterPro" id="IPR050248">
    <property type="entry name" value="Polysacc_deacetylase_ArnD"/>
</dbReference>
<accession>A0ABU3P1B6</accession>
<organism evidence="3 4">
    <name type="scientific">Anaeroselena agilis</name>
    <dbReference type="NCBI Taxonomy" id="3063788"/>
    <lineage>
        <taxon>Bacteria</taxon>
        <taxon>Bacillati</taxon>
        <taxon>Bacillota</taxon>
        <taxon>Negativicutes</taxon>
        <taxon>Acetonemataceae</taxon>
        <taxon>Anaeroselena</taxon>
    </lineage>
</organism>
<sequence length="471" mass="49557">MRIAIIGAIIMAVFLGAQPAAAAPPAVVDKAPAAKAVALTIEDLEDAAEVAAVLKLCREEKIKVTFFIKGEALAGLPVKQAVADGHEFGNHGLRHDYWAEAGVADIAADLTAGAKAVQAAAGLEPRVLRPPYSYYGDNFRQAAAGLTPPVAVVRGVDAGDWLVDSAEAVVEQLKGAVAGGAIVNINMKLKTAAAALPAVVGELKARGFELVTASELLRKIPPPVAVTPTVPSPAGGSLAVLRRSEAGRPYVALTFDDGGPAWRVNEILDVLKEAGVRSTFFLLGEWVRANPDEVRRIVAEGHEIANHSYSHPRFSWLDAAGMREEILAAGAALREVTGREGARFFRPPYGVYNGTLTGVLGELGYRAMVMWDVDSRDWSGLSAEKIARQVTEETADGSVVLFHLHGANTAGALREIIPALRAKGYGLTTIGAIFGDGATDSDGIKKYNITGEAVLPAGRQEIVTGKANNIR</sequence>
<dbReference type="EMBL" id="JAUOZS010000001">
    <property type="protein sequence ID" value="MDT8902387.1"/>
    <property type="molecule type" value="Genomic_DNA"/>
</dbReference>
<feature type="domain" description="NodB homology" evidence="2">
    <location>
        <begin position="35"/>
        <end position="211"/>
    </location>
</feature>
<comment type="caution">
    <text evidence="3">The sequence shown here is derived from an EMBL/GenBank/DDBJ whole genome shotgun (WGS) entry which is preliminary data.</text>
</comment>
<keyword evidence="3" id="KW-0378">Hydrolase</keyword>
<protein>
    <submittedName>
        <fullName evidence="3">Polysaccharide deacetylase family protein</fullName>
        <ecNumber evidence="3">3.-.-.-</ecNumber>
    </submittedName>
</protein>
<reference evidence="3 4" key="1">
    <citation type="submission" date="2023-07" db="EMBL/GenBank/DDBJ databases">
        <title>The novel representative of Negativicutes class, Anaeroselena agilis gen. nov. sp. nov.</title>
        <authorList>
            <person name="Prokofeva M.I."/>
            <person name="Elcheninov A.G."/>
            <person name="Klyukina A."/>
            <person name="Kublanov I.V."/>
            <person name="Frolov E.N."/>
            <person name="Podosokorskaya O.A."/>
        </authorList>
    </citation>
    <scope>NUCLEOTIDE SEQUENCE [LARGE SCALE GENOMIC DNA]</scope>
    <source>
        <strain evidence="3 4">4137-cl</strain>
    </source>
</reference>
<proteinExistence type="predicted"/>
<feature type="chain" id="PRO_5046670914" evidence="1">
    <location>
        <begin position="23"/>
        <end position="471"/>
    </location>
</feature>
<dbReference type="PANTHER" id="PTHR10587">
    <property type="entry name" value="GLYCOSYL TRANSFERASE-RELATED"/>
    <property type="match status" value="1"/>
</dbReference>
<keyword evidence="4" id="KW-1185">Reference proteome</keyword>
<dbReference type="InterPro" id="IPR002509">
    <property type="entry name" value="NODB_dom"/>
</dbReference>
<feature type="signal peptide" evidence="1">
    <location>
        <begin position="1"/>
        <end position="22"/>
    </location>
</feature>
<gene>
    <name evidence="3" type="ORF">Q4T40_14145</name>
</gene>
<dbReference type="Proteomes" id="UP001254848">
    <property type="component" value="Unassembled WGS sequence"/>
</dbReference>
<dbReference type="InterPro" id="IPR011330">
    <property type="entry name" value="Glyco_hydro/deAcase_b/a-brl"/>
</dbReference>
<dbReference type="RefSeq" id="WP_413780870.1">
    <property type="nucleotide sequence ID" value="NZ_JAUOZS010000001.1"/>
</dbReference>
<evidence type="ECO:0000256" key="1">
    <source>
        <dbReference type="SAM" id="SignalP"/>
    </source>
</evidence>
<dbReference type="CDD" id="cd10917">
    <property type="entry name" value="CE4_NodB_like_6s_7s"/>
    <property type="match status" value="2"/>
</dbReference>
<keyword evidence="1" id="KW-0732">Signal</keyword>
<dbReference type="EC" id="3.-.-.-" evidence="3"/>
<dbReference type="PROSITE" id="PS51677">
    <property type="entry name" value="NODB"/>
    <property type="match status" value="2"/>
</dbReference>
<dbReference type="GO" id="GO:0016787">
    <property type="term" value="F:hydrolase activity"/>
    <property type="evidence" value="ECO:0007669"/>
    <property type="project" value="UniProtKB-KW"/>
</dbReference>
<dbReference type="Gene3D" id="3.20.20.370">
    <property type="entry name" value="Glycoside hydrolase/deacetylase"/>
    <property type="match status" value="2"/>
</dbReference>
<dbReference type="Pfam" id="PF01522">
    <property type="entry name" value="Polysacc_deac_1"/>
    <property type="match status" value="2"/>
</dbReference>
<evidence type="ECO:0000313" key="3">
    <source>
        <dbReference type="EMBL" id="MDT8902387.1"/>
    </source>
</evidence>
<evidence type="ECO:0000313" key="4">
    <source>
        <dbReference type="Proteomes" id="UP001254848"/>
    </source>
</evidence>
<name>A0ABU3P1B6_9FIRM</name>
<feature type="domain" description="NodB homology" evidence="2">
    <location>
        <begin position="249"/>
        <end position="430"/>
    </location>
</feature>
<evidence type="ECO:0000259" key="2">
    <source>
        <dbReference type="PROSITE" id="PS51677"/>
    </source>
</evidence>